<sequence>MGAGELEKGGVENYAENQGKYETVTLWTG</sequence>
<organism evidence="1">
    <name type="scientific">Anguilla anguilla</name>
    <name type="common">European freshwater eel</name>
    <name type="synonym">Muraena anguilla</name>
    <dbReference type="NCBI Taxonomy" id="7936"/>
    <lineage>
        <taxon>Eukaryota</taxon>
        <taxon>Metazoa</taxon>
        <taxon>Chordata</taxon>
        <taxon>Craniata</taxon>
        <taxon>Vertebrata</taxon>
        <taxon>Euteleostomi</taxon>
        <taxon>Actinopterygii</taxon>
        <taxon>Neopterygii</taxon>
        <taxon>Teleostei</taxon>
        <taxon>Anguilliformes</taxon>
        <taxon>Anguillidae</taxon>
        <taxon>Anguilla</taxon>
    </lineage>
</organism>
<evidence type="ECO:0000313" key="1">
    <source>
        <dbReference type="EMBL" id="JAH29170.1"/>
    </source>
</evidence>
<protein>
    <submittedName>
        <fullName evidence="1">Uncharacterized protein</fullName>
    </submittedName>
</protein>
<reference evidence="1" key="2">
    <citation type="journal article" date="2015" name="Fish Shellfish Immunol.">
        <title>Early steps in the European eel (Anguilla anguilla)-Vibrio vulnificus interaction in the gills: Role of the RtxA13 toxin.</title>
        <authorList>
            <person name="Callol A."/>
            <person name="Pajuelo D."/>
            <person name="Ebbesson L."/>
            <person name="Teles M."/>
            <person name="MacKenzie S."/>
            <person name="Amaro C."/>
        </authorList>
    </citation>
    <scope>NUCLEOTIDE SEQUENCE</scope>
</reference>
<proteinExistence type="predicted"/>
<name>A0A0E9RL21_ANGAN</name>
<accession>A0A0E9RL21</accession>
<dbReference type="EMBL" id="GBXM01079407">
    <property type="protein sequence ID" value="JAH29170.1"/>
    <property type="molecule type" value="Transcribed_RNA"/>
</dbReference>
<reference evidence="1" key="1">
    <citation type="submission" date="2014-11" db="EMBL/GenBank/DDBJ databases">
        <authorList>
            <person name="Amaro Gonzalez C."/>
        </authorList>
    </citation>
    <scope>NUCLEOTIDE SEQUENCE</scope>
</reference>
<dbReference type="AlphaFoldDB" id="A0A0E9RL21"/>